<evidence type="ECO:0000313" key="1">
    <source>
        <dbReference type="EMBL" id="PJC01823.1"/>
    </source>
</evidence>
<proteinExistence type="predicted"/>
<protein>
    <submittedName>
        <fullName evidence="1">Uncharacterized protein</fullName>
    </submittedName>
</protein>
<comment type="caution">
    <text evidence="1">The sequence shown here is derived from an EMBL/GenBank/DDBJ whole genome shotgun (WGS) entry which is preliminary data.</text>
</comment>
<gene>
    <name evidence="1" type="ORF">CO073_02745</name>
</gene>
<dbReference type="AlphaFoldDB" id="A0A2M8DR02"/>
<reference evidence="2" key="1">
    <citation type="submission" date="2017-09" db="EMBL/GenBank/DDBJ databases">
        <title>Depth-based differentiation of microbial function through sediment-hosted aquifers and enrichment of novel symbionts in the deep terrestrial subsurface.</title>
        <authorList>
            <person name="Probst A.J."/>
            <person name="Ladd B."/>
            <person name="Jarett J.K."/>
            <person name="Geller-Mcgrath D.E."/>
            <person name="Sieber C.M.K."/>
            <person name="Emerson J.B."/>
            <person name="Anantharaman K."/>
            <person name="Thomas B.C."/>
            <person name="Malmstrom R."/>
            <person name="Stieglmeier M."/>
            <person name="Klingl A."/>
            <person name="Woyke T."/>
            <person name="Ryan C.M."/>
            <person name="Banfield J.F."/>
        </authorList>
    </citation>
    <scope>NUCLEOTIDE SEQUENCE [LARGE SCALE GENOMIC DNA]</scope>
</reference>
<dbReference type="Proteomes" id="UP000230136">
    <property type="component" value="Unassembled WGS sequence"/>
</dbReference>
<dbReference type="EMBL" id="PFSY01000127">
    <property type="protein sequence ID" value="PJC01823.1"/>
    <property type="molecule type" value="Genomic_DNA"/>
</dbReference>
<accession>A0A2M8DR02</accession>
<sequence>TDQVRAIDYQLPAGQMTGWGWTDTFGWISLNCLNVYAGENDGQLNSHCSDRLNFVDYGVTYNPLSGSLGGNMWADNIGWVSFQTGGIYGSIPTIEGGDSYPYTAQMNLETGIISGWAVATFDDNDFRNNAWIRFRASETCQWGTGVSRNTYCTRMNDNNRLVGWAWSGGDTGLGWVRFEDSFSGGPYLQTQYSDIYSGGTISGSQAPEGLYNATYCILSGQGNSINLTSSESCLLGNIDLDFPQSSGSNYQSSIVNLDLASLQTLAGANYLEGQDYGIIDSFLPVDGKLNNQVFYFTGLDDYYLNTNKTFYNSDSSGAGTIVIDGNLHINADLFYESSIVNGLEKLASVAFIVLGDVIIDPTVSQIVGSYIVLGEQGIFDTGDDSEIIVEEVAGNQFILKGMVIAKQIILNRVYFVGLAPAEIFEYDGRALVNTPPGLVNIVGYLPNWIR</sequence>
<name>A0A2M8DR02_9BACT</name>
<organism evidence="1 2">
    <name type="scientific">Candidatus Komeilibacteria bacterium CG_4_9_14_0_8_um_filter_36_9</name>
    <dbReference type="NCBI Taxonomy" id="1974473"/>
    <lineage>
        <taxon>Bacteria</taxon>
        <taxon>Candidatus Komeiliibacteriota</taxon>
    </lineage>
</organism>
<evidence type="ECO:0000313" key="2">
    <source>
        <dbReference type="Proteomes" id="UP000230136"/>
    </source>
</evidence>
<feature type="non-terminal residue" evidence="1">
    <location>
        <position position="1"/>
    </location>
</feature>